<accession>A0A5B8IZL6</accession>
<geneLocation type="plasmid" evidence="2 3">
    <name>unnamed1</name>
</geneLocation>
<dbReference type="KEGG" id="lit:FPZ52_11730"/>
<dbReference type="Proteomes" id="UP000318483">
    <property type="component" value="Plasmid unnamed1"/>
</dbReference>
<evidence type="ECO:0000313" key="3">
    <source>
        <dbReference type="Proteomes" id="UP000318483"/>
    </source>
</evidence>
<dbReference type="AlphaFoldDB" id="A0A5B8IZL6"/>
<proteinExistence type="predicted"/>
<evidence type="ECO:0000256" key="1">
    <source>
        <dbReference type="SAM" id="MobiDB-lite"/>
    </source>
</evidence>
<feature type="region of interest" description="Disordered" evidence="1">
    <location>
        <begin position="101"/>
        <end position="122"/>
    </location>
</feature>
<name>A0A5B8IZL6_9RHOB</name>
<dbReference type="EMBL" id="CP042262">
    <property type="protein sequence ID" value="QDY70391.1"/>
    <property type="molecule type" value="Genomic_DNA"/>
</dbReference>
<reference evidence="2 3" key="1">
    <citation type="submission" date="2019-07" db="EMBL/GenBank/DDBJ databases">
        <title>Litoreibacter alkalisoli sp. nov., isolated from saline-alkaline soil.</title>
        <authorList>
            <person name="Wang S."/>
            <person name="Xu L."/>
            <person name="Xing Y.-T."/>
            <person name="Sun J.-Q."/>
        </authorList>
    </citation>
    <scope>NUCLEOTIDE SEQUENCE [LARGE SCALE GENOMIC DNA]</scope>
    <source>
        <strain evidence="2 3">LN3S51</strain>
        <plasmid evidence="2 3">unnamed1</plasmid>
    </source>
</reference>
<gene>
    <name evidence="2" type="ORF">FPZ52_11730</name>
</gene>
<dbReference type="Pfam" id="PF21983">
    <property type="entry name" value="NikA-like"/>
    <property type="match status" value="1"/>
</dbReference>
<evidence type="ECO:0000313" key="2">
    <source>
        <dbReference type="EMBL" id="QDY70391.1"/>
    </source>
</evidence>
<dbReference type="InterPro" id="IPR053842">
    <property type="entry name" value="NikA-like"/>
</dbReference>
<sequence length="122" mass="13239">MAKAGDGRARSELRRKSAVIQVRVAPGQRRLIEARARREGYGSAAEYLRERGLGDNSSGQQLTAKFVGYLGYVGGWLTAASHCLDQAGLVKEAEQVRRYSKRSAGMQRELIKDAGSAGKSDP</sequence>
<keyword evidence="2" id="KW-0614">Plasmid</keyword>
<organism evidence="2 3">
    <name type="scientific">Qingshengfaniella alkalisoli</name>
    <dbReference type="NCBI Taxonomy" id="2599296"/>
    <lineage>
        <taxon>Bacteria</taxon>
        <taxon>Pseudomonadati</taxon>
        <taxon>Pseudomonadota</taxon>
        <taxon>Alphaproteobacteria</taxon>
        <taxon>Rhodobacterales</taxon>
        <taxon>Paracoccaceae</taxon>
        <taxon>Qingshengfaniella</taxon>
    </lineage>
</organism>
<protein>
    <submittedName>
        <fullName evidence="2">Uncharacterized protein</fullName>
    </submittedName>
</protein>
<keyword evidence="3" id="KW-1185">Reference proteome</keyword>
<dbReference type="RefSeq" id="WP_146365809.1">
    <property type="nucleotide sequence ID" value="NZ_CP042262.1"/>
</dbReference>
<dbReference type="OrthoDB" id="7860247at2"/>